<comment type="pathway">
    <text evidence="1">Cofactor biosynthesis; riboflavin biosynthesis.</text>
</comment>
<gene>
    <name evidence="5" type="ORF">IGS68_26190</name>
</gene>
<dbReference type="InterPro" id="IPR002734">
    <property type="entry name" value="RibDG_C"/>
</dbReference>
<protein>
    <submittedName>
        <fullName evidence="5">RibD family protein</fullName>
    </submittedName>
</protein>
<dbReference type="Pfam" id="PF01872">
    <property type="entry name" value="RibD_C"/>
    <property type="match status" value="1"/>
</dbReference>
<evidence type="ECO:0000313" key="6">
    <source>
        <dbReference type="Proteomes" id="UP000595197"/>
    </source>
</evidence>
<evidence type="ECO:0000256" key="2">
    <source>
        <dbReference type="ARBA" id="ARBA00022857"/>
    </source>
</evidence>
<proteinExistence type="predicted"/>
<keyword evidence="3" id="KW-0560">Oxidoreductase</keyword>
<dbReference type="PANTHER" id="PTHR38011:SF7">
    <property type="entry name" value="2,5-DIAMINO-6-RIBOSYLAMINO-4(3H)-PYRIMIDINONE 5'-PHOSPHATE REDUCTASE"/>
    <property type="match status" value="1"/>
</dbReference>
<dbReference type="SUPFAM" id="SSF53597">
    <property type="entry name" value="Dihydrofolate reductase-like"/>
    <property type="match status" value="1"/>
</dbReference>
<name>A0ABX7B5N3_9PROT</name>
<dbReference type="Gene3D" id="3.40.430.10">
    <property type="entry name" value="Dihydrofolate Reductase, subunit A"/>
    <property type="match status" value="1"/>
</dbReference>
<sequence>MDSTEPSLAGSPPDSDPARLWRTILDLRHGRPGSGSAKPPTAGDIRAGIGSGDGESLLLCDLYLPLCAAAPRGRYAVAHLGQSLDGRIATLCGASQWVTGPEDILHNHRMRALSDAVLVGAGTVRHDDPKLTVRLCEGRNPVRVVVDTNRRLDGSQGVFHDGAAPTLLLCAHDLARPGERVGTAEVVGLPRCGAGLDPAGILALLADRGLGFVFIEGGGVTVSRFLQAGCLDRLQVTVAPLILGSGRPSFTLPEIETIDGGLRPRSRHFVLGADILFDCDLRG</sequence>
<dbReference type="InterPro" id="IPR050765">
    <property type="entry name" value="Riboflavin_Biosynth_HTPR"/>
</dbReference>
<dbReference type="Proteomes" id="UP000595197">
    <property type="component" value="Chromosome"/>
</dbReference>
<keyword evidence="6" id="KW-1185">Reference proteome</keyword>
<evidence type="ECO:0000256" key="3">
    <source>
        <dbReference type="ARBA" id="ARBA00023002"/>
    </source>
</evidence>
<feature type="domain" description="Bacterial bifunctional deaminase-reductase C-terminal" evidence="4">
    <location>
        <begin position="75"/>
        <end position="257"/>
    </location>
</feature>
<dbReference type="PANTHER" id="PTHR38011">
    <property type="entry name" value="DIHYDROFOLATE REDUCTASE FAMILY PROTEIN (AFU_ORTHOLOGUE AFUA_8G06820)"/>
    <property type="match status" value="1"/>
</dbReference>
<accession>A0ABX7B5N3</accession>
<reference evidence="5" key="1">
    <citation type="submission" date="2021-02" db="EMBL/GenBank/DDBJ databases">
        <title>Skermanella TT6 skin isolate.</title>
        <authorList>
            <person name="Lee K."/>
            <person name="Ganzorig M."/>
        </authorList>
    </citation>
    <scope>NUCLEOTIDE SEQUENCE</scope>
    <source>
        <strain evidence="5">TT6</strain>
    </source>
</reference>
<dbReference type="EMBL" id="CP067420">
    <property type="protein sequence ID" value="QQP89423.1"/>
    <property type="molecule type" value="Genomic_DNA"/>
</dbReference>
<dbReference type="InterPro" id="IPR024072">
    <property type="entry name" value="DHFR-like_dom_sf"/>
</dbReference>
<dbReference type="RefSeq" id="WP_201075646.1">
    <property type="nucleotide sequence ID" value="NZ_CP067420.1"/>
</dbReference>
<organism evidence="5 6">
    <name type="scientific">Skermanella cutis</name>
    <dbReference type="NCBI Taxonomy" id="2775420"/>
    <lineage>
        <taxon>Bacteria</taxon>
        <taxon>Pseudomonadati</taxon>
        <taxon>Pseudomonadota</taxon>
        <taxon>Alphaproteobacteria</taxon>
        <taxon>Rhodospirillales</taxon>
        <taxon>Azospirillaceae</taxon>
        <taxon>Skermanella</taxon>
    </lineage>
</organism>
<evidence type="ECO:0000259" key="4">
    <source>
        <dbReference type="Pfam" id="PF01872"/>
    </source>
</evidence>
<evidence type="ECO:0000256" key="1">
    <source>
        <dbReference type="ARBA" id="ARBA00005104"/>
    </source>
</evidence>
<evidence type="ECO:0000313" key="5">
    <source>
        <dbReference type="EMBL" id="QQP89423.1"/>
    </source>
</evidence>
<keyword evidence="2" id="KW-0521">NADP</keyword>